<dbReference type="Proteomes" id="UP000238081">
    <property type="component" value="Unassembled WGS sequence"/>
</dbReference>
<feature type="transmembrane region" description="Helical" evidence="1">
    <location>
        <begin position="252"/>
        <end position="270"/>
    </location>
</feature>
<feature type="transmembrane region" description="Helical" evidence="1">
    <location>
        <begin position="277"/>
        <end position="298"/>
    </location>
</feature>
<keyword evidence="1" id="KW-0472">Membrane</keyword>
<evidence type="ECO:0000313" key="3">
    <source>
        <dbReference type="Proteomes" id="UP000238081"/>
    </source>
</evidence>
<gene>
    <name evidence="2" type="ORF">AWN73_13835</name>
</gene>
<dbReference type="EMBL" id="LRDH01000108">
    <property type="protein sequence ID" value="PPV14467.1"/>
    <property type="molecule type" value="Genomic_DNA"/>
</dbReference>
<dbReference type="AlphaFoldDB" id="A0A2S7FA49"/>
<feature type="transmembrane region" description="Helical" evidence="1">
    <location>
        <begin position="61"/>
        <end position="81"/>
    </location>
</feature>
<feature type="transmembrane region" description="Helical" evidence="1">
    <location>
        <begin position="30"/>
        <end position="49"/>
    </location>
</feature>
<keyword evidence="1" id="KW-1133">Transmembrane helix</keyword>
<dbReference type="RefSeq" id="WP_043665553.1">
    <property type="nucleotide sequence ID" value="NZ_CANCWB010000002.1"/>
</dbReference>
<feature type="transmembrane region" description="Helical" evidence="1">
    <location>
        <begin position="133"/>
        <end position="151"/>
    </location>
</feature>
<accession>A0A2S7FA49</accession>
<feature type="transmembrane region" description="Helical" evidence="1">
    <location>
        <begin position="157"/>
        <end position="177"/>
    </location>
</feature>
<organism evidence="2 3">
    <name type="scientific">Clostridium butyricum</name>
    <dbReference type="NCBI Taxonomy" id="1492"/>
    <lineage>
        <taxon>Bacteria</taxon>
        <taxon>Bacillati</taxon>
        <taxon>Bacillota</taxon>
        <taxon>Clostridia</taxon>
        <taxon>Eubacteriales</taxon>
        <taxon>Clostridiaceae</taxon>
        <taxon>Clostridium</taxon>
    </lineage>
</organism>
<feature type="transmembrane region" description="Helical" evidence="1">
    <location>
        <begin position="88"/>
        <end position="104"/>
    </location>
</feature>
<name>A0A2S7FA49_CLOBU</name>
<feature type="transmembrane region" description="Helical" evidence="1">
    <location>
        <begin position="110"/>
        <end position="126"/>
    </location>
</feature>
<comment type="caution">
    <text evidence="2">The sequence shown here is derived from an EMBL/GenBank/DDBJ whole genome shotgun (WGS) entry which is preliminary data.</text>
</comment>
<evidence type="ECO:0000256" key="1">
    <source>
        <dbReference type="SAM" id="Phobius"/>
    </source>
</evidence>
<proteinExistence type="predicted"/>
<keyword evidence="1" id="KW-0812">Transmembrane</keyword>
<protein>
    <recommendedName>
        <fullName evidence="4">FUSC family protein</fullName>
    </recommendedName>
</protein>
<dbReference type="GO" id="GO:0016020">
    <property type="term" value="C:membrane"/>
    <property type="evidence" value="ECO:0007669"/>
    <property type="project" value="UniProtKB-SubCell"/>
</dbReference>
<evidence type="ECO:0008006" key="4">
    <source>
        <dbReference type="Google" id="ProtNLM"/>
    </source>
</evidence>
<reference evidence="2 3" key="1">
    <citation type="submission" date="2016-01" db="EMBL/GenBank/DDBJ databases">
        <title>Characterization of the Clostridium difficile lineages that are prevalent in Hong Kong and China.</title>
        <authorList>
            <person name="Kwok J.S.-L."/>
            <person name="Lam W.-Y."/>
            <person name="Ip M."/>
            <person name="Chan T.-F."/>
            <person name="Hawkey P.M."/>
            <person name="Tsui S.K.-W."/>
        </authorList>
    </citation>
    <scope>NUCLEOTIDE SEQUENCE [LARGE SCALE GENOMIC DNA]</scope>
    <source>
        <strain evidence="2 3">300064</strain>
    </source>
</reference>
<feature type="transmembrane region" description="Helical" evidence="1">
    <location>
        <begin position="310"/>
        <end position="334"/>
    </location>
</feature>
<feature type="transmembrane region" description="Helical" evidence="1">
    <location>
        <begin position="208"/>
        <end position="232"/>
    </location>
</feature>
<evidence type="ECO:0000313" key="2">
    <source>
        <dbReference type="EMBL" id="PPV14467.1"/>
    </source>
</evidence>
<sequence length="355" mass="40265">MTFYQAMQLSANVMKPMIKNAENKKEKNKYILAFILKNILCMLFCIVFVSTYTKIFGEENSVIGVSTVILILTFRFSNLNFNVKQSTLTLFGVFLIYLMGPLVVLMTNPFIGFIVNFICIITLVVSTCNDTKFSNHSTIVLCYILILGTSATTTESFIRRIYALICGGILVSGIFYYKQRKNKYEKTFIDVLKEVSFADERTRWQIKLALGISGGMFLGTLLNIPRVIWIGFACLSYIQQKPETLQFRLKNRPLYILFGSVTFCITFLLIPEEYRMFLSLFGGIAIGFAATYQYQIMINCFGALSSAVPILGILGAVFWRIACNVFGAIFCFVYDKIYEKIYLKTSAEKTVNNAA</sequence>